<evidence type="ECO:0000256" key="2">
    <source>
        <dbReference type="ARBA" id="ARBA00022803"/>
    </source>
</evidence>
<dbReference type="PANTHER" id="PTHR47337">
    <property type="entry name" value="TETRATRICOPEPTIDE REPEAT (TPR)-LIKE SUPERFAMILY PROTEIN"/>
    <property type="match status" value="1"/>
</dbReference>
<dbReference type="InterPro" id="IPR011990">
    <property type="entry name" value="TPR-like_helical_dom_sf"/>
</dbReference>
<keyword evidence="1" id="KW-0677">Repeat</keyword>
<dbReference type="GeneID" id="18587541"/>
<reference evidence="4" key="1">
    <citation type="journal article" date="1997" name="Nucleic Acids Res.">
        <title>tRNAscan-SE: a program for improved detection of transfer RNA genes in genomic sequence.</title>
        <authorList>
            <person name="Lowe T.M."/>
            <person name="Eddy S.R."/>
        </authorList>
    </citation>
    <scope>NUCLEOTIDE SEQUENCE [LARGE SCALE GENOMIC DNA]</scope>
    <source>
        <strain evidence="4">r\B97-61/B2</strain>
    </source>
</reference>
<feature type="repeat" description="TPR" evidence="3">
    <location>
        <begin position="69"/>
        <end position="102"/>
    </location>
</feature>
<dbReference type="AlphaFoldDB" id="A0AB32WZ57"/>
<evidence type="ECO:0000313" key="4">
    <source>
        <dbReference type="Proteomes" id="UP000694886"/>
    </source>
</evidence>
<dbReference type="Gene3D" id="1.25.40.10">
    <property type="entry name" value="Tetratricopeptide repeat domain"/>
    <property type="match status" value="1"/>
</dbReference>
<dbReference type="Proteomes" id="UP000694886">
    <property type="component" value="Chromosome 10"/>
</dbReference>
<evidence type="ECO:0000256" key="3">
    <source>
        <dbReference type="PROSITE-ProRule" id="PRU00339"/>
    </source>
</evidence>
<name>A0AB32WZ57_THECC</name>
<reference evidence="5" key="2">
    <citation type="submission" date="2025-08" db="UniProtKB">
        <authorList>
            <consortium name="RefSeq"/>
        </authorList>
    </citation>
    <scope>IDENTIFICATION</scope>
</reference>
<proteinExistence type="predicted"/>
<protein>
    <submittedName>
        <fullName evidence="5">Stress-induced-phosphoprotein 1 isoform X2</fullName>
    </submittedName>
</protein>
<gene>
    <name evidence="5" type="primary">LOC18587541</name>
</gene>
<dbReference type="PROSITE" id="PS50005">
    <property type="entry name" value="TPR"/>
    <property type="match status" value="1"/>
</dbReference>
<dbReference type="InterPro" id="IPR013105">
    <property type="entry name" value="TPR_2"/>
</dbReference>
<sequence>MEKLRCLVPESVKRRVAESTADDLPSVSSSLVHLFLSLPEFHQVIGDLADPGPNPKRKAGLCCKNKEAALDLKQKGNQCYSTGDYSQALRCYSQALRVAPIDADDTGKNLVATLYLNRASLFHKMDLPMESLRDCSRALQISPCYPK</sequence>
<evidence type="ECO:0000313" key="5">
    <source>
        <dbReference type="RefSeq" id="XP_017984577.1"/>
    </source>
</evidence>
<accession>A0AB32WZ57</accession>
<dbReference type="RefSeq" id="XP_017984577.1">
    <property type="nucleotide sequence ID" value="XM_018129088.1"/>
</dbReference>
<dbReference type="PANTHER" id="PTHR47337:SF1">
    <property type="entry name" value="TETRATRICOPEPTIDE REPEAT (TPR)-LIKE SUPERFAMILY PROTEIN"/>
    <property type="match status" value="1"/>
</dbReference>
<dbReference type="SUPFAM" id="SSF48452">
    <property type="entry name" value="TPR-like"/>
    <property type="match status" value="1"/>
</dbReference>
<keyword evidence="2 3" id="KW-0802">TPR repeat</keyword>
<organism evidence="4 5">
    <name type="scientific">Theobroma cacao</name>
    <name type="common">Cacao</name>
    <name type="synonym">Cocoa</name>
    <dbReference type="NCBI Taxonomy" id="3641"/>
    <lineage>
        <taxon>Eukaryota</taxon>
        <taxon>Viridiplantae</taxon>
        <taxon>Streptophyta</taxon>
        <taxon>Embryophyta</taxon>
        <taxon>Tracheophyta</taxon>
        <taxon>Spermatophyta</taxon>
        <taxon>Magnoliopsida</taxon>
        <taxon>eudicotyledons</taxon>
        <taxon>Gunneridae</taxon>
        <taxon>Pentapetalae</taxon>
        <taxon>rosids</taxon>
        <taxon>malvids</taxon>
        <taxon>Malvales</taxon>
        <taxon>Malvaceae</taxon>
        <taxon>Byttnerioideae</taxon>
        <taxon>Theobroma</taxon>
    </lineage>
</organism>
<dbReference type="Gramene" id="Tc10v2_t014670.3">
    <property type="protein sequence ID" value="Tc10v2_p014670.3"/>
    <property type="gene ID" value="Tc10v2_g014670"/>
</dbReference>
<evidence type="ECO:0000256" key="1">
    <source>
        <dbReference type="ARBA" id="ARBA00022737"/>
    </source>
</evidence>
<dbReference type="Pfam" id="PF07719">
    <property type="entry name" value="TPR_2"/>
    <property type="match status" value="1"/>
</dbReference>
<dbReference type="InterPro" id="IPR019734">
    <property type="entry name" value="TPR_rpt"/>
</dbReference>
<dbReference type="SMART" id="SM00028">
    <property type="entry name" value="TPR"/>
    <property type="match status" value="2"/>
</dbReference>